<feature type="region of interest" description="Disordered" evidence="1">
    <location>
        <begin position="120"/>
        <end position="146"/>
    </location>
</feature>
<sequence length="302" mass="34071">MSAGLRTRRQGNVRRAFPLTYARVNAVLRTLVDLKAWDTPLPRKELVYMSRRALEANVRCLVSHQQIMSILTKVHRVMSARKSTSEPWPLIPGLKCQCPTEAEQSEQLCLFNEWYTQRAASRGPTPSNDGELTSPQPDAGTPCPTCTARLTESAAESALAGEQPHNATPARYQWTAMPASSSSENANPSGSMAEEVRTPAVLPSPGHMIPGGQTQANELIHLLSAAHDDLEVRRSQQAEEFHRILERVTRQFQDTVSQEGQRFYDRFQDELMRDRETLRTLLCDYMASARRDVREARHFQRT</sequence>
<gene>
    <name evidence="2" type="ORF">IWQ60_010049</name>
</gene>
<protein>
    <submittedName>
        <fullName evidence="2">Uncharacterized protein</fullName>
    </submittedName>
</protein>
<feature type="compositionally biased region" description="Polar residues" evidence="1">
    <location>
        <begin position="120"/>
        <end position="136"/>
    </location>
</feature>
<evidence type="ECO:0000313" key="3">
    <source>
        <dbReference type="Proteomes" id="UP001150569"/>
    </source>
</evidence>
<dbReference type="AlphaFoldDB" id="A0A9W7ZKZ5"/>
<keyword evidence="3" id="KW-1185">Reference proteome</keyword>
<dbReference type="EMBL" id="JANBPT010000911">
    <property type="protein sequence ID" value="KAJ1911625.1"/>
    <property type="molecule type" value="Genomic_DNA"/>
</dbReference>
<proteinExistence type="predicted"/>
<name>A0A9W7ZKZ5_9FUNG</name>
<evidence type="ECO:0000256" key="1">
    <source>
        <dbReference type="SAM" id="MobiDB-lite"/>
    </source>
</evidence>
<comment type="caution">
    <text evidence="2">The sequence shown here is derived from an EMBL/GenBank/DDBJ whole genome shotgun (WGS) entry which is preliminary data.</text>
</comment>
<reference evidence="2" key="1">
    <citation type="submission" date="2022-07" db="EMBL/GenBank/DDBJ databases">
        <title>Phylogenomic reconstructions and comparative analyses of Kickxellomycotina fungi.</title>
        <authorList>
            <person name="Reynolds N.K."/>
            <person name="Stajich J.E."/>
            <person name="Barry K."/>
            <person name="Grigoriev I.V."/>
            <person name="Crous P."/>
            <person name="Smith M.E."/>
        </authorList>
    </citation>
    <scope>NUCLEOTIDE SEQUENCE</scope>
    <source>
        <strain evidence="2">RSA 861</strain>
    </source>
</reference>
<organism evidence="2 3">
    <name type="scientific">Tieghemiomyces parasiticus</name>
    <dbReference type="NCBI Taxonomy" id="78921"/>
    <lineage>
        <taxon>Eukaryota</taxon>
        <taxon>Fungi</taxon>
        <taxon>Fungi incertae sedis</taxon>
        <taxon>Zoopagomycota</taxon>
        <taxon>Kickxellomycotina</taxon>
        <taxon>Dimargaritomycetes</taxon>
        <taxon>Dimargaritales</taxon>
        <taxon>Dimargaritaceae</taxon>
        <taxon>Tieghemiomyces</taxon>
    </lineage>
</organism>
<accession>A0A9W7ZKZ5</accession>
<evidence type="ECO:0000313" key="2">
    <source>
        <dbReference type="EMBL" id="KAJ1911625.1"/>
    </source>
</evidence>
<dbReference type="Proteomes" id="UP001150569">
    <property type="component" value="Unassembled WGS sequence"/>
</dbReference>